<dbReference type="AlphaFoldDB" id="A0A382WQS4"/>
<reference evidence="1" key="1">
    <citation type="submission" date="2018-05" db="EMBL/GenBank/DDBJ databases">
        <authorList>
            <person name="Lanie J.A."/>
            <person name="Ng W.-L."/>
            <person name="Kazmierczak K.M."/>
            <person name="Andrzejewski T.M."/>
            <person name="Davidsen T.M."/>
            <person name="Wayne K.J."/>
            <person name="Tettelin H."/>
            <person name="Glass J.I."/>
            <person name="Rusch D."/>
            <person name="Podicherti R."/>
            <person name="Tsui H.-C.T."/>
            <person name="Winkler M.E."/>
        </authorList>
    </citation>
    <scope>NUCLEOTIDE SEQUENCE</scope>
</reference>
<organism evidence="1">
    <name type="scientific">marine metagenome</name>
    <dbReference type="NCBI Taxonomy" id="408172"/>
    <lineage>
        <taxon>unclassified sequences</taxon>
        <taxon>metagenomes</taxon>
        <taxon>ecological metagenomes</taxon>
    </lineage>
</organism>
<name>A0A382WQS4_9ZZZZ</name>
<dbReference type="PROSITE" id="PS51257">
    <property type="entry name" value="PROKAR_LIPOPROTEIN"/>
    <property type="match status" value="1"/>
</dbReference>
<accession>A0A382WQS4</accession>
<sequence>MIRIGFVGPLTIQAILLVFSGCAKNEEVAEKKREFSLPVQIGKVIFIDVT</sequence>
<proteinExistence type="predicted"/>
<gene>
    <name evidence="1" type="ORF">METZ01_LOCUS414060</name>
</gene>
<dbReference type="EMBL" id="UINC01161807">
    <property type="protein sequence ID" value="SVD61206.1"/>
    <property type="molecule type" value="Genomic_DNA"/>
</dbReference>
<feature type="non-terminal residue" evidence="1">
    <location>
        <position position="50"/>
    </location>
</feature>
<protein>
    <submittedName>
        <fullName evidence="1">Uncharacterized protein</fullName>
    </submittedName>
</protein>
<evidence type="ECO:0000313" key="1">
    <source>
        <dbReference type="EMBL" id="SVD61206.1"/>
    </source>
</evidence>